<evidence type="ECO:0000256" key="8">
    <source>
        <dbReference type="RuleBase" id="RU004335"/>
    </source>
</evidence>
<evidence type="ECO:0000256" key="2">
    <source>
        <dbReference type="ARBA" id="ARBA00008773"/>
    </source>
</evidence>
<evidence type="ECO:0000256" key="4">
    <source>
        <dbReference type="ARBA" id="ARBA00022801"/>
    </source>
</evidence>
<comment type="caution">
    <text evidence="9">The sequence shown here is derived from an EMBL/GenBank/DDBJ whole genome shotgun (WGS) entry which is preliminary data.</text>
</comment>
<dbReference type="InterPro" id="IPR017853">
    <property type="entry name" value="GH"/>
</dbReference>
<proteinExistence type="inferred from homology"/>
<organism evidence="9 10">
    <name type="scientific">Lupinus luteus</name>
    <name type="common">European yellow lupine</name>
    <dbReference type="NCBI Taxonomy" id="3873"/>
    <lineage>
        <taxon>Eukaryota</taxon>
        <taxon>Viridiplantae</taxon>
        <taxon>Streptophyta</taxon>
        <taxon>Embryophyta</taxon>
        <taxon>Tracheophyta</taxon>
        <taxon>Spermatophyta</taxon>
        <taxon>Magnoliopsida</taxon>
        <taxon>eudicotyledons</taxon>
        <taxon>Gunneridae</taxon>
        <taxon>Pentapetalae</taxon>
        <taxon>rosids</taxon>
        <taxon>fabids</taxon>
        <taxon>Fabales</taxon>
        <taxon>Fabaceae</taxon>
        <taxon>Papilionoideae</taxon>
        <taxon>50 kb inversion clade</taxon>
        <taxon>genistoids sensu lato</taxon>
        <taxon>core genistoids</taxon>
        <taxon>Genisteae</taxon>
        <taxon>Lupinus</taxon>
    </lineage>
</organism>
<dbReference type="PANTHER" id="PTHR32227">
    <property type="entry name" value="GLUCAN ENDO-1,3-BETA-GLUCOSIDASE BG1-RELATED-RELATED"/>
    <property type="match status" value="1"/>
</dbReference>
<dbReference type="GO" id="GO:0042973">
    <property type="term" value="F:glucan endo-1,3-beta-D-glucosidase activity"/>
    <property type="evidence" value="ECO:0007669"/>
    <property type="project" value="UniProtKB-EC"/>
</dbReference>
<evidence type="ECO:0000313" key="9">
    <source>
        <dbReference type="EMBL" id="CAL0310808.1"/>
    </source>
</evidence>
<dbReference type="Pfam" id="PF00332">
    <property type="entry name" value="Glyco_hydro_17"/>
    <property type="match status" value="1"/>
</dbReference>
<evidence type="ECO:0000256" key="6">
    <source>
        <dbReference type="ARBA" id="ARBA00033335"/>
    </source>
</evidence>
<keyword evidence="4" id="KW-0378">Hydrolase</keyword>
<sequence>MQMHTQIRRPLEIVSHKDINVIENKEPTDASTNKFNQDIVARSRTIVKDGQYECKNIFDASLDAPYAALERVGAPNLEIVISENGWSSEGGVGAIVDNANTYYGNLIKHIKNRDTRKA</sequence>
<evidence type="ECO:0000256" key="3">
    <source>
        <dbReference type="ARBA" id="ARBA00012780"/>
    </source>
</evidence>
<dbReference type="GO" id="GO:0005975">
    <property type="term" value="P:carbohydrate metabolic process"/>
    <property type="evidence" value="ECO:0007669"/>
    <property type="project" value="InterPro"/>
</dbReference>
<keyword evidence="10" id="KW-1185">Reference proteome</keyword>
<evidence type="ECO:0000256" key="1">
    <source>
        <dbReference type="ARBA" id="ARBA00000382"/>
    </source>
</evidence>
<comment type="catalytic activity">
    <reaction evidence="1">
        <text>Hydrolysis of (1-&gt;3)-beta-D-glucosidic linkages in (1-&gt;3)-beta-D-glucans.</text>
        <dbReference type="EC" id="3.2.1.39"/>
    </reaction>
</comment>
<evidence type="ECO:0000256" key="5">
    <source>
        <dbReference type="ARBA" id="ARBA00023295"/>
    </source>
</evidence>
<gene>
    <name evidence="9" type="ORF">LLUT_LOCUS11868</name>
</gene>
<evidence type="ECO:0000313" key="10">
    <source>
        <dbReference type="Proteomes" id="UP001497480"/>
    </source>
</evidence>
<dbReference type="Gene3D" id="3.20.20.80">
    <property type="entry name" value="Glycosidases"/>
    <property type="match status" value="1"/>
</dbReference>
<name>A0AAV1WPC6_LUPLU</name>
<accession>A0AAV1WPC6</accession>
<keyword evidence="5" id="KW-0326">Glycosidase</keyword>
<dbReference type="EMBL" id="CAXHTB010000008">
    <property type="protein sequence ID" value="CAL0310808.1"/>
    <property type="molecule type" value="Genomic_DNA"/>
</dbReference>
<dbReference type="EC" id="3.2.1.39" evidence="3"/>
<dbReference type="Proteomes" id="UP001497480">
    <property type="component" value="Unassembled WGS sequence"/>
</dbReference>
<dbReference type="InterPro" id="IPR044965">
    <property type="entry name" value="Glyco_hydro_17_plant"/>
</dbReference>
<dbReference type="InterPro" id="IPR000490">
    <property type="entry name" value="Glyco_hydro_17"/>
</dbReference>
<comment type="similarity">
    <text evidence="2 8">Belongs to the glycosyl hydrolase 17 family.</text>
</comment>
<evidence type="ECO:0000256" key="7">
    <source>
        <dbReference type="ARBA" id="ARBA00033417"/>
    </source>
</evidence>
<protein>
    <recommendedName>
        <fullName evidence="3">glucan endo-1,3-beta-D-glucosidase</fullName>
        <ecNumber evidence="3">3.2.1.39</ecNumber>
    </recommendedName>
    <alternativeName>
        <fullName evidence="6">(1-&gt;3)-beta-glucan endohydrolase</fullName>
    </alternativeName>
    <alternativeName>
        <fullName evidence="7">Beta-1,3-endoglucanase</fullName>
    </alternativeName>
</protein>
<dbReference type="AlphaFoldDB" id="A0AAV1WPC6"/>
<dbReference type="SUPFAM" id="SSF51445">
    <property type="entry name" value="(Trans)glycosidases"/>
    <property type="match status" value="1"/>
</dbReference>
<reference evidence="9 10" key="1">
    <citation type="submission" date="2024-03" db="EMBL/GenBank/DDBJ databases">
        <authorList>
            <person name="Martinez-Hernandez J."/>
        </authorList>
    </citation>
    <scope>NUCLEOTIDE SEQUENCE [LARGE SCALE GENOMIC DNA]</scope>
</reference>